<evidence type="ECO:0000313" key="1">
    <source>
        <dbReference type="EMBL" id="MBX40172.1"/>
    </source>
</evidence>
<proteinExistence type="predicted"/>
<dbReference type="EMBL" id="GGEC01059688">
    <property type="protein sequence ID" value="MBX40172.1"/>
    <property type="molecule type" value="Transcribed_RNA"/>
</dbReference>
<dbReference type="AlphaFoldDB" id="A0A2P2NCM2"/>
<protein>
    <submittedName>
        <fullName evidence="1">Uncharacterized protein</fullName>
    </submittedName>
</protein>
<organism evidence="1">
    <name type="scientific">Rhizophora mucronata</name>
    <name type="common">Asiatic mangrove</name>
    <dbReference type="NCBI Taxonomy" id="61149"/>
    <lineage>
        <taxon>Eukaryota</taxon>
        <taxon>Viridiplantae</taxon>
        <taxon>Streptophyta</taxon>
        <taxon>Embryophyta</taxon>
        <taxon>Tracheophyta</taxon>
        <taxon>Spermatophyta</taxon>
        <taxon>Magnoliopsida</taxon>
        <taxon>eudicotyledons</taxon>
        <taxon>Gunneridae</taxon>
        <taxon>Pentapetalae</taxon>
        <taxon>rosids</taxon>
        <taxon>fabids</taxon>
        <taxon>Malpighiales</taxon>
        <taxon>Rhizophoraceae</taxon>
        <taxon>Rhizophora</taxon>
    </lineage>
</organism>
<reference evidence="1" key="1">
    <citation type="submission" date="2018-02" db="EMBL/GenBank/DDBJ databases">
        <title>Rhizophora mucronata_Transcriptome.</title>
        <authorList>
            <person name="Meera S.P."/>
            <person name="Sreeshan A."/>
            <person name="Augustine A."/>
        </authorList>
    </citation>
    <scope>NUCLEOTIDE SEQUENCE</scope>
    <source>
        <tissue evidence="1">Leaf</tissue>
    </source>
</reference>
<sequence>MRTAAATAMIGIMQCKIDGDADYTQGQQNYIRRKSYAFAL</sequence>
<accession>A0A2P2NCM2</accession>
<name>A0A2P2NCM2_RHIMU</name>